<evidence type="ECO:0000256" key="1">
    <source>
        <dbReference type="ARBA" id="ARBA00001974"/>
    </source>
</evidence>
<organism evidence="7 8">
    <name type="scientific">Lophiotrema nucula</name>
    <dbReference type="NCBI Taxonomy" id="690887"/>
    <lineage>
        <taxon>Eukaryota</taxon>
        <taxon>Fungi</taxon>
        <taxon>Dikarya</taxon>
        <taxon>Ascomycota</taxon>
        <taxon>Pezizomycotina</taxon>
        <taxon>Dothideomycetes</taxon>
        <taxon>Pleosporomycetidae</taxon>
        <taxon>Pleosporales</taxon>
        <taxon>Lophiotremataceae</taxon>
        <taxon>Lophiotrema</taxon>
    </lineage>
</organism>
<dbReference type="PANTHER" id="PTHR47178">
    <property type="entry name" value="MONOOXYGENASE, FAD-BINDING"/>
    <property type="match status" value="1"/>
</dbReference>
<dbReference type="Gene3D" id="3.50.50.60">
    <property type="entry name" value="FAD/NAD(P)-binding domain"/>
    <property type="match status" value="1"/>
</dbReference>
<dbReference type="Pfam" id="PF01494">
    <property type="entry name" value="FAD_binding_3"/>
    <property type="match status" value="1"/>
</dbReference>
<dbReference type="InterPro" id="IPR002938">
    <property type="entry name" value="FAD-bd"/>
</dbReference>
<evidence type="ECO:0000256" key="4">
    <source>
        <dbReference type="ARBA" id="ARBA00023002"/>
    </source>
</evidence>
<keyword evidence="5" id="KW-0503">Monooxygenase</keyword>
<dbReference type="OrthoDB" id="47494at2759"/>
<keyword evidence="8" id="KW-1185">Reference proteome</keyword>
<accession>A0A6A5YH89</accession>
<dbReference type="AlphaFoldDB" id="A0A6A5YH89"/>
<gene>
    <name evidence="7" type="ORF">BDV96DRAFT_675292</name>
</gene>
<dbReference type="GO" id="GO:0004497">
    <property type="term" value="F:monooxygenase activity"/>
    <property type="evidence" value="ECO:0007669"/>
    <property type="project" value="UniProtKB-KW"/>
</dbReference>
<evidence type="ECO:0000256" key="3">
    <source>
        <dbReference type="ARBA" id="ARBA00022827"/>
    </source>
</evidence>
<evidence type="ECO:0000313" key="8">
    <source>
        <dbReference type="Proteomes" id="UP000799770"/>
    </source>
</evidence>
<name>A0A6A5YH89_9PLEO</name>
<protein>
    <recommendedName>
        <fullName evidence="6">FAD-binding domain-containing protein</fullName>
    </recommendedName>
</protein>
<dbReference type="GO" id="GO:0071949">
    <property type="term" value="F:FAD binding"/>
    <property type="evidence" value="ECO:0007669"/>
    <property type="project" value="InterPro"/>
</dbReference>
<dbReference type="PANTHER" id="PTHR47178:SF5">
    <property type="entry name" value="FAD-BINDING DOMAIN-CONTAINING PROTEIN"/>
    <property type="match status" value="1"/>
</dbReference>
<dbReference type="Proteomes" id="UP000799770">
    <property type="component" value="Unassembled WGS sequence"/>
</dbReference>
<keyword evidence="3" id="KW-0274">FAD</keyword>
<evidence type="ECO:0000256" key="2">
    <source>
        <dbReference type="ARBA" id="ARBA00022630"/>
    </source>
</evidence>
<keyword evidence="2" id="KW-0285">Flavoprotein</keyword>
<evidence type="ECO:0000259" key="6">
    <source>
        <dbReference type="Pfam" id="PF01494"/>
    </source>
</evidence>
<keyword evidence="4" id="KW-0560">Oxidoreductase</keyword>
<dbReference type="InterPro" id="IPR036188">
    <property type="entry name" value="FAD/NAD-bd_sf"/>
</dbReference>
<comment type="cofactor">
    <cofactor evidence="1">
        <name>FAD</name>
        <dbReference type="ChEBI" id="CHEBI:57692"/>
    </cofactor>
</comment>
<reference evidence="7" key="1">
    <citation type="journal article" date="2020" name="Stud. Mycol.">
        <title>101 Dothideomycetes genomes: a test case for predicting lifestyles and emergence of pathogens.</title>
        <authorList>
            <person name="Haridas S."/>
            <person name="Albert R."/>
            <person name="Binder M."/>
            <person name="Bloem J."/>
            <person name="Labutti K."/>
            <person name="Salamov A."/>
            <person name="Andreopoulos B."/>
            <person name="Baker S."/>
            <person name="Barry K."/>
            <person name="Bills G."/>
            <person name="Bluhm B."/>
            <person name="Cannon C."/>
            <person name="Castanera R."/>
            <person name="Culley D."/>
            <person name="Daum C."/>
            <person name="Ezra D."/>
            <person name="Gonzalez J."/>
            <person name="Henrissat B."/>
            <person name="Kuo A."/>
            <person name="Liang C."/>
            <person name="Lipzen A."/>
            <person name="Lutzoni F."/>
            <person name="Magnuson J."/>
            <person name="Mondo S."/>
            <person name="Nolan M."/>
            <person name="Ohm R."/>
            <person name="Pangilinan J."/>
            <person name="Park H.-J."/>
            <person name="Ramirez L."/>
            <person name="Alfaro M."/>
            <person name="Sun H."/>
            <person name="Tritt A."/>
            <person name="Yoshinaga Y."/>
            <person name="Zwiers L.-H."/>
            <person name="Turgeon B."/>
            <person name="Goodwin S."/>
            <person name="Spatafora J."/>
            <person name="Crous P."/>
            <person name="Grigoriev I."/>
        </authorList>
    </citation>
    <scope>NUCLEOTIDE SEQUENCE</scope>
    <source>
        <strain evidence="7">CBS 627.86</strain>
    </source>
</reference>
<evidence type="ECO:0000313" key="7">
    <source>
        <dbReference type="EMBL" id="KAF2106333.1"/>
    </source>
</evidence>
<evidence type="ECO:0000256" key="5">
    <source>
        <dbReference type="ARBA" id="ARBA00023033"/>
    </source>
</evidence>
<feature type="domain" description="FAD-binding" evidence="6">
    <location>
        <begin position="4"/>
        <end position="154"/>
    </location>
</feature>
<sequence>MSQRVLIVGAGISGLALAHGLKKAGISIAIFERDEDLDSLSRPLAMRVTEDSKTALKDILSPEDYQELIRRSAEIGRASLSEDGGATTMPAIDRGTLRKLLLTGLENDIWFGKEMEHYTNTEAGVTVHFRDGHSESGSLLVGADGVHSKVREQYLPDLQLLDTEGRLLWGKSKMTVEARGALRRDVGAGIPDHVAGGTTTIIVIPIIFDQKNAHVPDDYVYWVICTNKSNIGMTDKEFLSLSHDQAATLARKLVDGVDCVTPSQRFRLSVVKDLIPELTTKHILYTASPDWYVSAWHSSPNVTLIGDAIHPLGMGAGGGAAMKDAHELLKLLLRAKPTKETIEGYERGMIERAKPLLRMSTGRGQVLFGQPPFPVVDPIPGQP</sequence>
<dbReference type="PRINTS" id="PR00420">
    <property type="entry name" value="RNGMNOXGNASE"/>
</dbReference>
<dbReference type="SUPFAM" id="SSF51905">
    <property type="entry name" value="FAD/NAD(P)-binding domain"/>
    <property type="match status" value="1"/>
</dbReference>
<dbReference type="EMBL" id="ML977363">
    <property type="protein sequence ID" value="KAF2106333.1"/>
    <property type="molecule type" value="Genomic_DNA"/>
</dbReference>
<proteinExistence type="predicted"/>